<comment type="caution">
    <text evidence="2">The sequence shown here is derived from an EMBL/GenBank/DDBJ whole genome shotgun (WGS) entry which is preliminary data.</text>
</comment>
<dbReference type="Proteomes" id="UP001500831">
    <property type="component" value="Unassembled WGS sequence"/>
</dbReference>
<dbReference type="InterPro" id="IPR008979">
    <property type="entry name" value="Galactose-bd-like_sf"/>
</dbReference>
<dbReference type="Pfam" id="PF14099">
    <property type="entry name" value="Polysacc_lyase"/>
    <property type="match status" value="1"/>
</dbReference>
<evidence type="ECO:0000313" key="3">
    <source>
        <dbReference type="Proteomes" id="UP001500831"/>
    </source>
</evidence>
<proteinExistence type="predicted"/>
<dbReference type="PROSITE" id="PS50022">
    <property type="entry name" value="FA58C_3"/>
    <property type="match status" value="1"/>
</dbReference>
<dbReference type="InterPro" id="IPR025975">
    <property type="entry name" value="Polysacc_lyase"/>
</dbReference>
<dbReference type="Gene3D" id="2.60.120.200">
    <property type="match status" value="1"/>
</dbReference>
<organism evidence="2 3">
    <name type="scientific">Streptosporangium fragile</name>
    <dbReference type="NCBI Taxonomy" id="46186"/>
    <lineage>
        <taxon>Bacteria</taxon>
        <taxon>Bacillati</taxon>
        <taxon>Actinomycetota</taxon>
        <taxon>Actinomycetes</taxon>
        <taxon>Streptosporangiales</taxon>
        <taxon>Streptosporangiaceae</taxon>
        <taxon>Streptosporangium</taxon>
    </lineage>
</organism>
<accession>A0ABP6I961</accession>
<keyword evidence="3" id="KW-1185">Reference proteome</keyword>
<reference evidence="3" key="1">
    <citation type="journal article" date="2019" name="Int. J. Syst. Evol. Microbiol.">
        <title>The Global Catalogue of Microorganisms (GCM) 10K type strain sequencing project: providing services to taxonomists for standard genome sequencing and annotation.</title>
        <authorList>
            <consortium name="The Broad Institute Genomics Platform"/>
            <consortium name="The Broad Institute Genome Sequencing Center for Infectious Disease"/>
            <person name="Wu L."/>
            <person name="Ma J."/>
        </authorList>
    </citation>
    <scope>NUCLEOTIDE SEQUENCE [LARGE SCALE GENOMIC DNA]</scope>
    <source>
        <strain evidence="3">JCM 6242</strain>
    </source>
</reference>
<dbReference type="InterPro" id="IPR000421">
    <property type="entry name" value="FA58C"/>
</dbReference>
<gene>
    <name evidence="2" type="ORF">GCM10010517_07170</name>
</gene>
<dbReference type="Pfam" id="PF00754">
    <property type="entry name" value="F5_F8_type_C"/>
    <property type="match status" value="1"/>
</dbReference>
<feature type="domain" description="F5/8 type C" evidence="1">
    <location>
        <begin position="294"/>
        <end position="439"/>
    </location>
</feature>
<dbReference type="SUPFAM" id="SSF49785">
    <property type="entry name" value="Galactose-binding domain-like"/>
    <property type="match status" value="1"/>
</dbReference>
<dbReference type="Gene3D" id="2.60.120.260">
    <property type="entry name" value="Galactose-binding domain-like"/>
    <property type="match status" value="1"/>
</dbReference>
<evidence type="ECO:0000259" key="1">
    <source>
        <dbReference type="PROSITE" id="PS50022"/>
    </source>
</evidence>
<protein>
    <recommendedName>
        <fullName evidence="1">F5/8 type C domain-containing protein</fullName>
    </recommendedName>
</protein>
<sequence length="439" mass="47851">MTVTDHPWTLSETDTGRHAARTRAVGAGFATGELMTVIWKRVAVLAAATLAMASGVSALPAQPASADPAGVFRTLDWENAADRTMPAAAPSGFGKHWVASHGATVVTGPVRDGSYAARFQLNRDDPIHSSSKRAEITQRDEQPLNVERWYGFSINLPASWAHDVSAEIVSQWHQCDRDCPGGSPPLALLTDEGRWKIDFRGDIIDLGRYTTGTWTDWVFHVKWRTDSSGLLEVWRGGQMVLQRTGATHPGGPRSPYFKFGIYKWDWNNPSKPSDTSQRVMFYDALRLGDQRATYADVSPGGTGGPACAATVPVASASATTHEAINPPAQAVDGNLSTRWSGQGFGAALILDLGTTRRLCGTRVAWHLGDKRWNDYTVYTSPDNVTYTKAWEGRSSGTTLAPEEELFTNGPRDARYVKIAFWQNPQNDWASITEAAVLGS</sequence>
<name>A0ABP6I961_9ACTN</name>
<evidence type="ECO:0000313" key="2">
    <source>
        <dbReference type="EMBL" id="GAA2849767.1"/>
    </source>
</evidence>
<dbReference type="EMBL" id="BAAAVI010000003">
    <property type="protein sequence ID" value="GAA2849767.1"/>
    <property type="molecule type" value="Genomic_DNA"/>
</dbReference>